<dbReference type="EnsemblMetazoa" id="G26653.2">
    <property type="protein sequence ID" value="G26653.2:cds"/>
    <property type="gene ID" value="G26653"/>
</dbReference>
<dbReference type="AlphaFoldDB" id="A0A8W8L4J5"/>
<sequence length="67" mass="7262">MFAFAEIDQYTATYTGCRCPDNTNSFNCACCKNGGCQCGEIQPNQCTHCNCKKLCGSKPCLFPPLAP</sequence>
<reference evidence="1" key="1">
    <citation type="submission" date="2022-08" db="UniProtKB">
        <authorList>
            <consortium name="EnsemblMetazoa"/>
        </authorList>
    </citation>
    <scope>IDENTIFICATION</scope>
    <source>
        <strain evidence="1">05x7-T-G4-1.051#20</strain>
    </source>
</reference>
<keyword evidence="2" id="KW-1185">Reference proteome</keyword>
<dbReference type="Proteomes" id="UP000005408">
    <property type="component" value="Unassembled WGS sequence"/>
</dbReference>
<protein>
    <recommendedName>
        <fullName evidence="3">Metallothionein</fullName>
    </recommendedName>
</protein>
<evidence type="ECO:0000313" key="1">
    <source>
        <dbReference type="EnsemblMetazoa" id="G26653.2:cds"/>
    </source>
</evidence>
<proteinExistence type="predicted"/>
<evidence type="ECO:0000313" key="2">
    <source>
        <dbReference type="Proteomes" id="UP000005408"/>
    </source>
</evidence>
<evidence type="ECO:0008006" key="3">
    <source>
        <dbReference type="Google" id="ProtNLM"/>
    </source>
</evidence>
<organism evidence="1 2">
    <name type="scientific">Magallana gigas</name>
    <name type="common">Pacific oyster</name>
    <name type="synonym">Crassostrea gigas</name>
    <dbReference type="NCBI Taxonomy" id="29159"/>
    <lineage>
        <taxon>Eukaryota</taxon>
        <taxon>Metazoa</taxon>
        <taxon>Spiralia</taxon>
        <taxon>Lophotrochozoa</taxon>
        <taxon>Mollusca</taxon>
        <taxon>Bivalvia</taxon>
        <taxon>Autobranchia</taxon>
        <taxon>Pteriomorphia</taxon>
        <taxon>Ostreida</taxon>
        <taxon>Ostreoidea</taxon>
        <taxon>Ostreidae</taxon>
        <taxon>Magallana</taxon>
    </lineage>
</organism>
<name>A0A8W8L4J5_MAGGI</name>
<accession>A0A8W8L4J5</accession>